<dbReference type="RefSeq" id="WP_230574606.1">
    <property type="nucleotide sequence ID" value="NZ_CAKJTI010000006.1"/>
</dbReference>
<name>A0ABM8Y9P9_9BACI</name>
<keyword evidence="2" id="KW-1185">Reference proteome</keyword>
<evidence type="ECO:0000313" key="2">
    <source>
        <dbReference type="Proteomes" id="UP000789423"/>
    </source>
</evidence>
<evidence type="ECO:0000313" key="1">
    <source>
        <dbReference type="EMBL" id="CAG9612419.1"/>
    </source>
</evidence>
<sequence length="172" mass="19734">MGHYAIDWERIDRELAELPTPEPRRIKDAGLSLLICEQVQPLVEVFITFAEVVSKTQTVPPIDMNVFRRYETYIEAGREIDPIFHALYMLGVDLVYREIGGSQQTLQAEEVTDTYVRKLTRGLLTSLKFCAELPGIALNTNDAIAYEQAKATYERLKDNENLLREEIENALR</sequence>
<accession>A0ABM8Y9P9</accession>
<proteinExistence type="predicted"/>
<gene>
    <name evidence="1" type="ORF">BACCIP111899_01595</name>
</gene>
<protein>
    <submittedName>
        <fullName evidence="1">Uncharacterized protein</fullName>
    </submittedName>
</protein>
<organism evidence="1 2">
    <name type="scientific">Bacillus rhizoplanae</name>
    <dbReference type="NCBI Taxonomy" id="2880966"/>
    <lineage>
        <taxon>Bacteria</taxon>
        <taxon>Bacillati</taxon>
        <taxon>Bacillota</taxon>
        <taxon>Bacilli</taxon>
        <taxon>Bacillales</taxon>
        <taxon>Bacillaceae</taxon>
        <taxon>Bacillus</taxon>
    </lineage>
</organism>
<reference evidence="1 2" key="1">
    <citation type="submission" date="2021-10" db="EMBL/GenBank/DDBJ databases">
        <authorList>
            <person name="Criscuolo A."/>
        </authorList>
    </citation>
    <scope>NUCLEOTIDE SEQUENCE [LARGE SCALE GENOMIC DNA]</scope>
    <source>
        <strain evidence="2">CIP 111899</strain>
    </source>
</reference>
<dbReference type="EMBL" id="CAKJTI010000006">
    <property type="protein sequence ID" value="CAG9612419.1"/>
    <property type="molecule type" value="Genomic_DNA"/>
</dbReference>
<comment type="caution">
    <text evidence="1">The sequence shown here is derived from an EMBL/GenBank/DDBJ whole genome shotgun (WGS) entry which is preliminary data.</text>
</comment>
<dbReference type="Proteomes" id="UP000789423">
    <property type="component" value="Unassembled WGS sequence"/>
</dbReference>